<dbReference type="GO" id="GO:0030026">
    <property type="term" value="P:intracellular manganese ion homeostasis"/>
    <property type="evidence" value="ECO:0007669"/>
    <property type="project" value="InterPro"/>
</dbReference>
<dbReference type="InterPro" id="IPR008217">
    <property type="entry name" value="Ccc1_fam"/>
</dbReference>
<accession>A0A1G9QCY5</accession>
<name>A0A1G9QCY5_9EURY</name>
<feature type="transmembrane region" description="Helical" evidence="5">
    <location>
        <begin position="178"/>
        <end position="199"/>
    </location>
</feature>
<dbReference type="GO" id="GO:0005384">
    <property type="term" value="F:manganese ion transmembrane transporter activity"/>
    <property type="evidence" value="ECO:0007669"/>
    <property type="project" value="InterPro"/>
</dbReference>
<evidence type="ECO:0000313" key="7">
    <source>
        <dbReference type="Proteomes" id="UP000199451"/>
    </source>
</evidence>
<gene>
    <name evidence="6" type="ORF">SAMN04487949_0796</name>
</gene>
<feature type="transmembrane region" description="Helical" evidence="5">
    <location>
        <begin position="118"/>
        <end position="141"/>
    </location>
</feature>
<dbReference type="RefSeq" id="WP_089694276.1">
    <property type="nucleotide sequence ID" value="NZ_FNHL01000001.1"/>
</dbReference>
<dbReference type="Pfam" id="PF01988">
    <property type="entry name" value="VIT1"/>
    <property type="match status" value="1"/>
</dbReference>
<organism evidence="6 7">
    <name type="scientific">Halogranum gelatinilyticum</name>
    <dbReference type="NCBI Taxonomy" id="660521"/>
    <lineage>
        <taxon>Archaea</taxon>
        <taxon>Methanobacteriati</taxon>
        <taxon>Methanobacteriota</taxon>
        <taxon>Stenosarchaea group</taxon>
        <taxon>Halobacteria</taxon>
        <taxon>Halobacteriales</taxon>
        <taxon>Haloferacaceae</taxon>
    </lineage>
</organism>
<keyword evidence="2 5" id="KW-0812">Transmembrane</keyword>
<dbReference type="AlphaFoldDB" id="A0A1G9QCY5"/>
<sequence length="201" mass="21201">MVRSLPTAVRERLAGLRQLLRDEEVRSISRRYFISNGFDGTLTSIGVGVGSYLSGVADGATVFAVGLGAAVGLGTSGVWSVWEIERAETQADILRLERAMLTDLDDTAIQRQKANARLVHAVMSGIGPILGVVLPLVPFLFEGRGLSLAGATVGGILIGVALLFAFGAYLSTISRQRWYVAGLRMGLAGLVVAAVNYLLPG</sequence>
<dbReference type="STRING" id="660521.SAMN04487949_0796"/>
<keyword evidence="7" id="KW-1185">Reference proteome</keyword>
<dbReference type="EMBL" id="FNHL01000001">
    <property type="protein sequence ID" value="SDM08760.1"/>
    <property type="molecule type" value="Genomic_DNA"/>
</dbReference>
<proteinExistence type="predicted"/>
<evidence type="ECO:0000256" key="4">
    <source>
        <dbReference type="ARBA" id="ARBA00023136"/>
    </source>
</evidence>
<reference evidence="7" key="1">
    <citation type="submission" date="2016-10" db="EMBL/GenBank/DDBJ databases">
        <authorList>
            <person name="Varghese N."/>
            <person name="Submissions S."/>
        </authorList>
    </citation>
    <scope>NUCLEOTIDE SEQUENCE [LARGE SCALE GENOMIC DNA]</scope>
    <source>
        <strain evidence="7">CGMCC 1.10119</strain>
    </source>
</reference>
<dbReference type="Proteomes" id="UP000199451">
    <property type="component" value="Unassembled WGS sequence"/>
</dbReference>
<evidence type="ECO:0000256" key="2">
    <source>
        <dbReference type="ARBA" id="ARBA00022692"/>
    </source>
</evidence>
<feature type="transmembrane region" description="Helical" evidence="5">
    <location>
        <begin position="147"/>
        <end position="171"/>
    </location>
</feature>
<keyword evidence="3 5" id="KW-1133">Transmembrane helix</keyword>
<dbReference type="GO" id="GO:0012505">
    <property type="term" value="C:endomembrane system"/>
    <property type="evidence" value="ECO:0007669"/>
    <property type="project" value="UniProtKB-SubCell"/>
</dbReference>
<evidence type="ECO:0000256" key="3">
    <source>
        <dbReference type="ARBA" id="ARBA00022989"/>
    </source>
</evidence>
<keyword evidence="4 5" id="KW-0472">Membrane</keyword>
<evidence type="ECO:0000256" key="1">
    <source>
        <dbReference type="ARBA" id="ARBA00004127"/>
    </source>
</evidence>
<evidence type="ECO:0000256" key="5">
    <source>
        <dbReference type="SAM" id="Phobius"/>
    </source>
</evidence>
<protein>
    <submittedName>
        <fullName evidence="6">TIGR00267 family protein</fullName>
    </submittedName>
</protein>
<dbReference type="OrthoDB" id="60696at2157"/>
<comment type="subcellular location">
    <subcellularLocation>
        <location evidence="1">Endomembrane system</location>
        <topology evidence="1">Multi-pass membrane protein</topology>
    </subcellularLocation>
</comment>
<evidence type="ECO:0000313" key="6">
    <source>
        <dbReference type="EMBL" id="SDM08760.1"/>
    </source>
</evidence>